<keyword evidence="2" id="KW-1185">Reference proteome</keyword>
<dbReference type="AlphaFoldDB" id="A0A016W447"/>
<proteinExistence type="predicted"/>
<sequence length="81" mass="8639">MNSNPERIVCLLLNESGQVFWIRDVTNTLEMGQAERSQYSSAPRAQSLMPPPPVAVILPSIAAGDSLLAATEGGCRQLRGG</sequence>
<organism evidence="1 2">
    <name type="scientific">Ancylostoma ceylanicum</name>
    <dbReference type="NCBI Taxonomy" id="53326"/>
    <lineage>
        <taxon>Eukaryota</taxon>
        <taxon>Metazoa</taxon>
        <taxon>Ecdysozoa</taxon>
        <taxon>Nematoda</taxon>
        <taxon>Chromadorea</taxon>
        <taxon>Rhabditida</taxon>
        <taxon>Rhabditina</taxon>
        <taxon>Rhabditomorpha</taxon>
        <taxon>Strongyloidea</taxon>
        <taxon>Ancylostomatidae</taxon>
        <taxon>Ancylostomatinae</taxon>
        <taxon>Ancylostoma</taxon>
    </lineage>
</organism>
<accession>A0A016W447</accession>
<dbReference type="EMBL" id="JARK01001337">
    <property type="protein sequence ID" value="EYC34425.1"/>
    <property type="molecule type" value="Genomic_DNA"/>
</dbReference>
<comment type="caution">
    <text evidence="1">The sequence shown here is derived from an EMBL/GenBank/DDBJ whole genome shotgun (WGS) entry which is preliminary data.</text>
</comment>
<evidence type="ECO:0000313" key="2">
    <source>
        <dbReference type="Proteomes" id="UP000024635"/>
    </source>
</evidence>
<gene>
    <name evidence="1" type="primary">Acey_s0001.g408</name>
    <name evidence="1" type="ORF">Y032_0001g408</name>
</gene>
<protein>
    <submittedName>
        <fullName evidence="1">Uncharacterized protein</fullName>
    </submittedName>
</protein>
<name>A0A016W447_9BILA</name>
<dbReference type="Proteomes" id="UP000024635">
    <property type="component" value="Unassembled WGS sequence"/>
</dbReference>
<evidence type="ECO:0000313" key="1">
    <source>
        <dbReference type="EMBL" id="EYC34425.1"/>
    </source>
</evidence>
<reference evidence="2" key="1">
    <citation type="journal article" date="2015" name="Nat. Genet.">
        <title>The genome and transcriptome of the zoonotic hookworm Ancylostoma ceylanicum identify infection-specific gene families.</title>
        <authorList>
            <person name="Schwarz E.M."/>
            <person name="Hu Y."/>
            <person name="Antoshechkin I."/>
            <person name="Miller M.M."/>
            <person name="Sternberg P.W."/>
            <person name="Aroian R.V."/>
        </authorList>
    </citation>
    <scope>NUCLEOTIDE SEQUENCE</scope>
    <source>
        <strain evidence="2">HY135</strain>
    </source>
</reference>